<evidence type="ECO:0000256" key="14">
    <source>
        <dbReference type="ARBA" id="ARBA00023242"/>
    </source>
</evidence>
<keyword evidence="8" id="KW-0808">Transferase</keyword>
<evidence type="ECO:0000256" key="6">
    <source>
        <dbReference type="ARBA" id="ARBA00017908"/>
    </source>
</evidence>
<evidence type="ECO:0000313" key="23">
    <source>
        <dbReference type="Proteomes" id="UP000054558"/>
    </source>
</evidence>
<keyword evidence="23" id="KW-1185">Reference proteome</keyword>
<dbReference type="Proteomes" id="UP000054558">
    <property type="component" value="Unassembled WGS sequence"/>
</dbReference>
<accession>A0A0U9HNV1</accession>
<dbReference type="PANTHER" id="PTHR16079">
    <property type="entry name" value="UBIQUITIN LIGASE PROTEIN CHFR"/>
    <property type="match status" value="1"/>
</dbReference>
<dbReference type="FunFam" id="3.30.40.10:FF:000203">
    <property type="entry name" value="E3 ubiquitin-protein ligase CHFR isoform X1"/>
    <property type="match status" value="1"/>
</dbReference>
<dbReference type="InterPro" id="IPR040909">
    <property type="entry name" value="CHFR_Znf-CRD"/>
</dbReference>
<comment type="subcellular location">
    <subcellularLocation>
        <location evidence="2">Nucleus</location>
        <location evidence="2">PML body</location>
    </subcellularLocation>
</comment>
<dbReference type="Gene3D" id="2.60.200.20">
    <property type="match status" value="1"/>
</dbReference>
<sequence>MASASVEPSAGCREREQNLAALAEDTQEPDIADEEGTMELPQPQAQETKAWGRLASLDPGKWPDIILADAEHIIGRKHAGDNPKVSRQHCRLLKDALEGAQIENWSSTGLQLNGSSIEKGRLVKMADKDTITLGVPEAGCPQYIFLVTETKKRTHEEASQSEASAQPASPSRASSLQTGSSMQGGTQTSINGSPLKRLKGIELSEAEKSEKLECGICHDIWHNCVSTIPCLHTFCAACLSGWVKRSNTCPKCRGQLTAVSRNRDLNALVEDFLKENPDKQRDPEDLAQADKENIFDKDPFPLPVADRGDVDNSDEYDSDADNSDDDLQENLCPQCPPAQRGGFTCAPNQAHLWCAACHNVMPNRGLPTQRCHWCQQPGCDLYFRSLPPPLDGLPNECTGHESMRLKKLNARTWNVLPVSSFSSNQVEQEVLRQYLVEHQKTVQDAVQESLGKVETGDWDFPRDHIQPTGPIGTPLPADLAHDSPLCGICSDRVVGGLLYKYREGIQAADLPAPYSTRPDCWWGWECRTQRHKVDHATRLNHVCGRTRRTAAGSQ</sequence>
<keyword evidence="12" id="KW-0833">Ubl conjugation pathway</keyword>
<evidence type="ECO:0000256" key="10">
    <source>
        <dbReference type="ARBA" id="ARBA00022771"/>
    </source>
</evidence>
<dbReference type="GO" id="GO:0051301">
    <property type="term" value="P:cell division"/>
    <property type="evidence" value="ECO:0007669"/>
    <property type="project" value="UniProtKB-KW"/>
</dbReference>
<evidence type="ECO:0000256" key="11">
    <source>
        <dbReference type="ARBA" id="ARBA00022776"/>
    </source>
</evidence>
<dbReference type="PROSITE" id="PS50006">
    <property type="entry name" value="FHA_DOMAIN"/>
    <property type="match status" value="1"/>
</dbReference>
<evidence type="ECO:0000259" key="21">
    <source>
        <dbReference type="PROSITE" id="PS50089"/>
    </source>
</evidence>
<comment type="similarity">
    <text evidence="4">Belongs to the CHFR family.</text>
</comment>
<evidence type="ECO:0000256" key="5">
    <source>
        <dbReference type="ARBA" id="ARBA00012483"/>
    </source>
</evidence>
<evidence type="ECO:0000256" key="17">
    <source>
        <dbReference type="ARBA" id="ARBA00031332"/>
    </source>
</evidence>
<feature type="compositionally biased region" description="Acidic residues" evidence="19">
    <location>
        <begin position="311"/>
        <end position="328"/>
    </location>
</feature>
<evidence type="ECO:0000256" key="19">
    <source>
        <dbReference type="SAM" id="MobiDB-lite"/>
    </source>
</evidence>
<dbReference type="Gene3D" id="3.30.40.10">
    <property type="entry name" value="Zinc/RING finger domain, C3HC4 (zinc finger)"/>
    <property type="match status" value="1"/>
</dbReference>
<dbReference type="OMA" id="HNPICDQ"/>
<evidence type="ECO:0000256" key="3">
    <source>
        <dbReference type="ARBA" id="ARBA00004906"/>
    </source>
</evidence>
<dbReference type="SUPFAM" id="SSF49879">
    <property type="entry name" value="SMAD/FHA domain"/>
    <property type="match status" value="1"/>
</dbReference>
<keyword evidence="7" id="KW-0132">Cell division</keyword>
<dbReference type="OrthoDB" id="1305878at2759"/>
<evidence type="ECO:0000256" key="15">
    <source>
        <dbReference type="ARBA" id="ARBA00023306"/>
    </source>
</evidence>
<dbReference type="STRING" id="105231.A0A0U9HNV1"/>
<evidence type="ECO:0000256" key="18">
    <source>
        <dbReference type="PROSITE-ProRule" id="PRU00175"/>
    </source>
</evidence>
<dbReference type="EC" id="2.3.2.27" evidence="5"/>
<dbReference type="InterPro" id="IPR017907">
    <property type="entry name" value="Znf_RING_CS"/>
</dbReference>
<organism evidence="22 23">
    <name type="scientific">Klebsormidium nitens</name>
    <name type="common">Green alga</name>
    <name type="synonym">Ulothrix nitens</name>
    <dbReference type="NCBI Taxonomy" id="105231"/>
    <lineage>
        <taxon>Eukaryota</taxon>
        <taxon>Viridiplantae</taxon>
        <taxon>Streptophyta</taxon>
        <taxon>Klebsormidiophyceae</taxon>
        <taxon>Klebsormidiales</taxon>
        <taxon>Klebsormidiaceae</taxon>
        <taxon>Klebsormidium</taxon>
    </lineage>
</organism>
<dbReference type="EMBL" id="DF237113">
    <property type="protein sequence ID" value="GAQ83830.1"/>
    <property type="molecule type" value="Genomic_DNA"/>
</dbReference>
<dbReference type="CDD" id="cd16503">
    <property type="entry name" value="RING-HC_CHFR"/>
    <property type="match status" value="1"/>
</dbReference>
<feature type="domain" description="FHA" evidence="20">
    <location>
        <begin position="57"/>
        <end position="117"/>
    </location>
</feature>
<keyword evidence="13" id="KW-0862">Zinc</keyword>
<feature type="region of interest" description="Disordered" evidence="19">
    <location>
        <begin position="155"/>
        <end position="194"/>
    </location>
</feature>
<feature type="region of interest" description="Disordered" evidence="19">
    <location>
        <begin position="290"/>
        <end position="331"/>
    </location>
</feature>
<dbReference type="Gene3D" id="3.30.40.140">
    <property type="match status" value="1"/>
</dbReference>
<keyword evidence="15" id="KW-0131">Cell cycle</keyword>
<evidence type="ECO:0000256" key="9">
    <source>
        <dbReference type="ARBA" id="ARBA00022723"/>
    </source>
</evidence>
<evidence type="ECO:0000259" key="20">
    <source>
        <dbReference type="PROSITE" id="PS50006"/>
    </source>
</evidence>
<feature type="compositionally biased region" description="Basic and acidic residues" evidence="19">
    <location>
        <begin position="290"/>
        <end position="299"/>
    </location>
</feature>
<evidence type="ECO:0000256" key="7">
    <source>
        <dbReference type="ARBA" id="ARBA00022618"/>
    </source>
</evidence>
<dbReference type="GO" id="GO:0044818">
    <property type="term" value="P:mitotic G2/M transition checkpoint"/>
    <property type="evidence" value="ECO:0000318"/>
    <property type="project" value="GO_Central"/>
</dbReference>
<dbReference type="InterPro" id="IPR052256">
    <property type="entry name" value="E3_ubiquitin-ligase_CHFR"/>
</dbReference>
<dbReference type="GO" id="GO:0061630">
    <property type="term" value="F:ubiquitin protein ligase activity"/>
    <property type="evidence" value="ECO:0007669"/>
    <property type="project" value="UniProtKB-EC"/>
</dbReference>
<dbReference type="PANTHER" id="PTHR16079:SF4">
    <property type="entry name" value="E3 UBIQUITIN-PROTEIN LIGASE CHFR"/>
    <property type="match status" value="1"/>
</dbReference>
<keyword evidence="9" id="KW-0479">Metal-binding</keyword>
<comment type="pathway">
    <text evidence="3">Protein modification; protein ubiquitination.</text>
</comment>
<comment type="catalytic activity">
    <reaction evidence="1">
        <text>S-ubiquitinyl-[E2 ubiquitin-conjugating enzyme]-L-cysteine + [acceptor protein]-L-lysine = [E2 ubiquitin-conjugating enzyme]-L-cysteine + N(6)-ubiquitinyl-[acceptor protein]-L-lysine.</text>
        <dbReference type="EC" id="2.3.2.27"/>
    </reaction>
</comment>
<dbReference type="UniPathway" id="UPA00143"/>
<dbReference type="AlphaFoldDB" id="A0A0U9HNV1"/>
<dbReference type="InterPro" id="IPR000253">
    <property type="entry name" value="FHA_dom"/>
</dbReference>
<feature type="region of interest" description="Disordered" evidence="19">
    <location>
        <begin position="1"/>
        <end position="47"/>
    </location>
</feature>
<evidence type="ECO:0000313" key="22">
    <source>
        <dbReference type="EMBL" id="GAQ83830.1"/>
    </source>
</evidence>
<name>A0A0U9HNV1_KLENI</name>
<feature type="compositionally biased region" description="Polar residues" evidence="19">
    <location>
        <begin position="176"/>
        <end position="192"/>
    </location>
</feature>
<dbReference type="GO" id="GO:0008270">
    <property type="term" value="F:zinc ion binding"/>
    <property type="evidence" value="ECO:0007669"/>
    <property type="project" value="UniProtKB-KW"/>
</dbReference>
<evidence type="ECO:0000256" key="12">
    <source>
        <dbReference type="ARBA" id="ARBA00022786"/>
    </source>
</evidence>
<protein>
    <recommendedName>
        <fullName evidence="6">E3 ubiquitin-protein ligase CHFR</fullName>
        <ecNumber evidence="5">2.3.2.27</ecNumber>
    </recommendedName>
    <alternativeName>
        <fullName evidence="17">Checkpoint with forkhead and RING finger domains protein</fullName>
    </alternativeName>
    <alternativeName>
        <fullName evidence="16">RING-type E3 ubiquitin transferase CHFR</fullName>
    </alternativeName>
</protein>
<dbReference type="PROSITE" id="PS00518">
    <property type="entry name" value="ZF_RING_1"/>
    <property type="match status" value="1"/>
</dbReference>
<evidence type="ECO:0000256" key="13">
    <source>
        <dbReference type="ARBA" id="ARBA00022833"/>
    </source>
</evidence>
<dbReference type="GO" id="GO:0016567">
    <property type="term" value="P:protein ubiquitination"/>
    <property type="evidence" value="ECO:0007669"/>
    <property type="project" value="UniProtKB-UniPathway"/>
</dbReference>
<keyword evidence="14" id="KW-0539">Nucleus</keyword>
<evidence type="ECO:0000256" key="2">
    <source>
        <dbReference type="ARBA" id="ARBA00004322"/>
    </source>
</evidence>
<gene>
    <name evidence="22" type="ORF">KFL_001640050</name>
</gene>
<evidence type="ECO:0000256" key="16">
    <source>
        <dbReference type="ARBA" id="ARBA00029800"/>
    </source>
</evidence>
<feature type="compositionally biased region" description="Low complexity" evidence="19">
    <location>
        <begin position="160"/>
        <end position="175"/>
    </location>
</feature>
<keyword evidence="10 18" id="KW-0863">Zinc-finger</keyword>
<dbReference type="GO" id="GO:0005634">
    <property type="term" value="C:nucleus"/>
    <property type="evidence" value="ECO:0000318"/>
    <property type="project" value="GO_Central"/>
</dbReference>
<keyword evidence="11" id="KW-0498">Mitosis</keyword>
<dbReference type="GO" id="GO:0006511">
    <property type="term" value="P:ubiquitin-dependent protein catabolic process"/>
    <property type="evidence" value="ECO:0000318"/>
    <property type="project" value="GO_Central"/>
</dbReference>
<feature type="compositionally biased region" description="Acidic residues" evidence="19">
    <location>
        <begin position="25"/>
        <end position="37"/>
    </location>
</feature>
<reference evidence="22 23" key="1">
    <citation type="journal article" date="2014" name="Nat. Commun.">
        <title>Klebsormidium flaccidum genome reveals primary factors for plant terrestrial adaptation.</title>
        <authorList>
            <person name="Hori K."/>
            <person name="Maruyama F."/>
            <person name="Fujisawa T."/>
            <person name="Togashi T."/>
            <person name="Yamamoto N."/>
            <person name="Seo M."/>
            <person name="Sato S."/>
            <person name="Yamada T."/>
            <person name="Mori H."/>
            <person name="Tajima N."/>
            <person name="Moriyama T."/>
            <person name="Ikeuchi M."/>
            <person name="Watanabe M."/>
            <person name="Wada H."/>
            <person name="Kobayashi K."/>
            <person name="Saito M."/>
            <person name="Masuda T."/>
            <person name="Sasaki-Sekimoto Y."/>
            <person name="Mashiguchi K."/>
            <person name="Awai K."/>
            <person name="Shimojima M."/>
            <person name="Masuda S."/>
            <person name="Iwai M."/>
            <person name="Nobusawa T."/>
            <person name="Narise T."/>
            <person name="Kondo S."/>
            <person name="Saito H."/>
            <person name="Sato R."/>
            <person name="Murakawa M."/>
            <person name="Ihara Y."/>
            <person name="Oshima-Yamada Y."/>
            <person name="Ohtaka K."/>
            <person name="Satoh M."/>
            <person name="Sonobe K."/>
            <person name="Ishii M."/>
            <person name="Ohtani R."/>
            <person name="Kanamori-Sato M."/>
            <person name="Honoki R."/>
            <person name="Miyazaki D."/>
            <person name="Mochizuki H."/>
            <person name="Umetsu J."/>
            <person name="Higashi K."/>
            <person name="Shibata D."/>
            <person name="Kamiya Y."/>
            <person name="Sato N."/>
            <person name="Nakamura Y."/>
            <person name="Tabata S."/>
            <person name="Ida S."/>
            <person name="Kurokawa K."/>
            <person name="Ohta H."/>
        </authorList>
    </citation>
    <scope>NUCLEOTIDE SEQUENCE [LARGE SCALE GENOMIC DNA]</scope>
    <source>
        <strain evidence="22 23">NIES-2285</strain>
    </source>
</reference>
<dbReference type="Pfam" id="PF13923">
    <property type="entry name" value="zf-C3HC4_2"/>
    <property type="match status" value="1"/>
</dbReference>
<dbReference type="SUPFAM" id="SSF57850">
    <property type="entry name" value="RING/U-box"/>
    <property type="match status" value="1"/>
</dbReference>
<dbReference type="InterPro" id="IPR008984">
    <property type="entry name" value="SMAD_FHA_dom_sf"/>
</dbReference>
<dbReference type="GO" id="GO:0004842">
    <property type="term" value="F:ubiquitin-protein transferase activity"/>
    <property type="evidence" value="ECO:0000318"/>
    <property type="project" value="GO_Central"/>
</dbReference>
<dbReference type="PROSITE" id="PS50089">
    <property type="entry name" value="ZF_RING_2"/>
    <property type="match status" value="1"/>
</dbReference>
<proteinExistence type="inferred from homology"/>
<dbReference type="InterPro" id="IPR001841">
    <property type="entry name" value="Znf_RING"/>
</dbReference>
<dbReference type="SMART" id="SM00184">
    <property type="entry name" value="RING"/>
    <property type="match status" value="1"/>
</dbReference>
<evidence type="ECO:0000256" key="1">
    <source>
        <dbReference type="ARBA" id="ARBA00000900"/>
    </source>
</evidence>
<dbReference type="Pfam" id="PF17979">
    <property type="entry name" value="zf-CRD"/>
    <property type="match status" value="1"/>
</dbReference>
<evidence type="ECO:0000256" key="8">
    <source>
        <dbReference type="ARBA" id="ARBA00022679"/>
    </source>
</evidence>
<feature type="domain" description="RING-type" evidence="21">
    <location>
        <begin position="214"/>
        <end position="253"/>
    </location>
</feature>
<dbReference type="Pfam" id="PF00498">
    <property type="entry name" value="FHA"/>
    <property type="match status" value="1"/>
</dbReference>
<evidence type="ECO:0000256" key="4">
    <source>
        <dbReference type="ARBA" id="ARBA00005797"/>
    </source>
</evidence>
<dbReference type="InterPro" id="IPR013083">
    <property type="entry name" value="Znf_RING/FYVE/PHD"/>
</dbReference>